<dbReference type="GO" id="GO:0005737">
    <property type="term" value="C:cytoplasm"/>
    <property type="evidence" value="ECO:0007669"/>
    <property type="project" value="TreeGrafter"/>
</dbReference>
<evidence type="ECO:0000313" key="3">
    <source>
        <dbReference type="Proteomes" id="UP000572817"/>
    </source>
</evidence>
<dbReference type="EMBL" id="WWBZ02000016">
    <property type="protein sequence ID" value="KAF4309848.1"/>
    <property type="molecule type" value="Genomic_DNA"/>
</dbReference>
<dbReference type="OrthoDB" id="433414at2759"/>
<feature type="region of interest" description="Disordered" evidence="1">
    <location>
        <begin position="1"/>
        <end position="31"/>
    </location>
</feature>
<dbReference type="AlphaFoldDB" id="A0A8H4J0C4"/>
<dbReference type="PANTHER" id="PTHR13017:SF0">
    <property type="entry name" value="METHENYLTETRAHYDROFOLATE SYNTHASE DOMAIN-CONTAINING PROTEIN"/>
    <property type="match status" value="1"/>
</dbReference>
<organism evidence="2 3">
    <name type="scientific">Botryosphaeria dothidea</name>
    <dbReference type="NCBI Taxonomy" id="55169"/>
    <lineage>
        <taxon>Eukaryota</taxon>
        <taxon>Fungi</taxon>
        <taxon>Dikarya</taxon>
        <taxon>Ascomycota</taxon>
        <taxon>Pezizomycotina</taxon>
        <taxon>Dothideomycetes</taxon>
        <taxon>Dothideomycetes incertae sedis</taxon>
        <taxon>Botryosphaeriales</taxon>
        <taxon>Botryosphaeriaceae</taxon>
        <taxon>Botryosphaeria</taxon>
    </lineage>
</organism>
<gene>
    <name evidence="2" type="ORF">GTA08_BOTSDO02882</name>
</gene>
<feature type="compositionally biased region" description="Pro residues" evidence="1">
    <location>
        <begin position="7"/>
        <end position="22"/>
    </location>
</feature>
<protein>
    <submittedName>
        <fullName evidence="2">5-formyltetrahydrofolate cyclo-ligase</fullName>
    </submittedName>
</protein>
<evidence type="ECO:0000313" key="2">
    <source>
        <dbReference type="EMBL" id="KAF4309848.1"/>
    </source>
</evidence>
<reference evidence="2" key="1">
    <citation type="submission" date="2020-04" db="EMBL/GenBank/DDBJ databases">
        <title>Genome Assembly and Annotation of Botryosphaeria dothidea sdau 11-99, a Latent Pathogen of Apple Fruit Ring Rot in China.</title>
        <authorList>
            <person name="Yu C."/>
            <person name="Diao Y."/>
            <person name="Lu Q."/>
            <person name="Zhao J."/>
            <person name="Cui S."/>
            <person name="Peng C."/>
            <person name="He B."/>
            <person name="Liu H."/>
        </authorList>
    </citation>
    <scope>NUCLEOTIDE SEQUENCE [LARGE SCALE GENOMIC DNA]</scope>
    <source>
        <strain evidence="2">Sdau11-99</strain>
    </source>
</reference>
<evidence type="ECO:0000256" key="1">
    <source>
        <dbReference type="SAM" id="MobiDB-lite"/>
    </source>
</evidence>
<dbReference type="Proteomes" id="UP000572817">
    <property type="component" value="Unassembled WGS sequence"/>
</dbReference>
<name>A0A8H4J0C4_9PEZI</name>
<dbReference type="InterPro" id="IPR002698">
    <property type="entry name" value="FTHF_cligase"/>
</dbReference>
<sequence>MSAQTQPTPPPNHPPGPAPGNDPSPSDIDAHKSAIRASVWSRLRRVARPDSRFDADFSSFIADFAGSGAAVRRLTALPEYRGARAVFVAPDNCLEGLRAQALLDGKRVLVTTYGIRRGFVLLEPEQVREDGRGVWYAATLDGMEGVGRKVGLEEMRAEGWRVDLLVTGTGALWRRGKERVGES</sequence>
<proteinExistence type="predicted"/>
<accession>A0A8H4J0C4</accession>
<dbReference type="PANTHER" id="PTHR13017">
    <property type="entry name" value="5-FORMYLTETRAHYDROFOLATE CYCLO-LIGASE-RELATED"/>
    <property type="match status" value="1"/>
</dbReference>
<keyword evidence="3" id="KW-1185">Reference proteome</keyword>
<dbReference type="GO" id="GO:0016874">
    <property type="term" value="F:ligase activity"/>
    <property type="evidence" value="ECO:0007669"/>
    <property type="project" value="UniProtKB-KW"/>
</dbReference>
<comment type="caution">
    <text evidence="2">The sequence shown here is derived from an EMBL/GenBank/DDBJ whole genome shotgun (WGS) entry which is preliminary data.</text>
</comment>